<gene>
    <name evidence="2" type="ORF">ACFQEU_05555</name>
</gene>
<name>A0ABD5S907_9EURY</name>
<proteinExistence type="predicted"/>
<evidence type="ECO:0000256" key="1">
    <source>
        <dbReference type="SAM" id="MobiDB-lite"/>
    </source>
</evidence>
<accession>A0ABD5S907</accession>
<evidence type="ECO:0000313" key="2">
    <source>
        <dbReference type="EMBL" id="MFC6752933.1"/>
    </source>
</evidence>
<dbReference type="Proteomes" id="UP001596442">
    <property type="component" value="Unassembled WGS sequence"/>
</dbReference>
<evidence type="ECO:0000313" key="3">
    <source>
        <dbReference type="Proteomes" id="UP001596442"/>
    </source>
</evidence>
<reference evidence="2 3" key="1">
    <citation type="journal article" date="2019" name="Int. J. Syst. Evol. Microbiol.">
        <title>The Global Catalogue of Microorganisms (GCM) 10K type strain sequencing project: providing services to taxonomists for standard genome sequencing and annotation.</title>
        <authorList>
            <consortium name="The Broad Institute Genomics Platform"/>
            <consortium name="The Broad Institute Genome Sequencing Center for Infectious Disease"/>
            <person name="Wu L."/>
            <person name="Ma J."/>
        </authorList>
    </citation>
    <scope>NUCLEOTIDE SEQUENCE [LARGE SCALE GENOMIC DNA]</scope>
    <source>
        <strain evidence="2 3">CGMCC 1.3239</strain>
    </source>
</reference>
<organism evidence="2 3">
    <name type="scientific">Halorubrum tibetense</name>
    <dbReference type="NCBI Taxonomy" id="175631"/>
    <lineage>
        <taxon>Archaea</taxon>
        <taxon>Methanobacteriati</taxon>
        <taxon>Methanobacteriota</taxon>
        <taxon>Stenosarchaea group</taxon>
        <taxon>Halobacteria</taxon>
        <taxon>Halobacteriales</taxon>
        <taxon>Haloferacaceae</taxon>
        <taxon>Halorubrum</taxon>
    </lineage>
</organism>
<protein>
    <submittedName>
        <fullName evidence="2">Uncharacterized protein</fullName>
    </submittedName>
</protein>
<comment type="caution">
    <text evidence="2">The sequence shown here is derived from an EMBL/GenBank/DDBJ whole genome shotgun (WGS) entry which is preliminary data.</text>
</comment>
<dbReference type="EMBL" id="JBHSWW010000051">
    <property type="protein sequence ID" value="MFC6752933.1"/>
    <property type="molecule type" value="Genomic_DNA"/>
</dbReference>
<keyword evidence="3" id="KW-1185">Reference proteome</keyword>
<dbReference type="RefSeq" id="WP_379780086.1">
    <property type="nucleotide sequence ID" value="NZ_JBHSWW010000051.1"/>
</dbReference>
<dbReference type="AlphaFoldDB" id="A0ABD5S907"/>
<feature type="compositionally biased region" description="Acidic residues" evidence="1">
    <location>
        <begin position="111"/>
        <end position="122"/>
    </location>
</feature>
<sequence>MREFYHPHDEPEETESLDTLTAKQAAIIIARLLLQDKTHANVADHVGCASSYPPQVYDRAPRVVQRFEDSEGDRVELIKSALSMESMSALTNRGLVDDLPIEFEQVVNEDTETAATGDDEREADQQDIWGSPVNNQTGLRGVPDPDPAVTTPDDEGESGRAQEPSDLDDPNLEISNSSSSDDALRAGVSDLYQQVRFLNDVFCQLDTDHNSDLTEAVTTEVAKRCESILHTGEKE</sequence>
<feature type="region of interest" description="Disordered" evidence="1">
    <location>
        <begin position="111"/>
        <end position="183"/>
    </location>
</feature>